<protein>
    <submittedName>
        <fullName evidence="2">Uncharacterized protein</fullName>
    </submittedName>
</protein>
<feature type="region of interest" description="Disordered" evidence="1">
    <location>
        <begin position="445"/>
        <end position="467"/>
    </location>
</feature>
<reference evidence="2 3" key="1">
    <citation type="submission" date="2024-04" db="EMBL/GenBank/DDBJ databases">
        <title>Phyllosticta paracitricarpa is synonymous to the EU quarantine fungus P. citricarpa based on phylogenomic analyses.</title>
        <authorList>
            <consortium name="Lawrence Berkeley National Laboratory"/>
            <person name="Van Ingen-Buijs V.A."/>
            <person name="Van Westerhoven A.C."/>
            <person name="Haridas S."/>
            <person name="Skiadas P."/>
            <person name="Martin F."/>
            <person name="Groenewald J.Z."/>
            <person name="Crous P.W."/>
            <person name="Seidl M.F."/>
        </authorList>
    </citation>
    <scope>NUCLEOTIDE SEQUENCE [LARGE SCALE GENOMIC DNA]</scope>
    <source>
        <strain evidence="2 3">CBS 123371</strain>
    </source>
</reference>
<feature type="compositionally biased region" description="Pro residues" evidence="1">
    <location>
        <begin position="246"/>
        <end position="271"/>
    </location>
</feature>
<feature type="compositionally biased region" description="Polar residues" evidence="1">
    <location>
        <begin position="81"/>
        <end position="95"/>
    </location>
</feature>
<sequence>MDDLDDLVVIEDEDFVPSSPLLSRTASPTMCNVDHTSLVTEKGISDEGCIHSPQMDPSSVPHPPVVEVFPPPPPPPSSESLASTAPNDEPVTSSLGLPADESPPFTELAKEATEDDDISNDDSVAGLQAAPKPKLDPLSKPCNYPVTLYNGKANNHTRRRRCGFNDQQSMPRLPLPLPPLPPPPPPGFWYTQEHDAGEPAASEAPSPGPSVPEVFPPLPPIISPTSGQERVPHTKGRNRQKGLKPLGPPPPLPPHFDCAPPFPIPPPPVPPPTGRLLQPVAFSAHDLVSARYWHQVPIERTLELDRPNTTLESRTGILLHHRASPFDLHHWLWLLKYGEPERWYARPAEAELARLRRFEAKGLSSDVADLIANEDSEERQPATRARVVKLWVGEVMGFSPSPSPPPPFPCSYPLCSSDFDIDAQRRLENEFLVFYSVVEAPERLDDDELGDSDGDDEDDEHRTRSTRRACDEALAGGEKVYKVERTGSVDACLARAWHNAIFNGWSTVFSCVVAGHVDMVQADNGMGVNGFERVDRLDQLVGGSQGASDKTRIFY</sequence>
<evidence type="ECO:0000313" key="3">
    <source>
        <dbReference type="Proteomes" id="UP001363622"/>
    </source>
</evidence>
<organism evidence="2 3">
    <name type="scientific">Phyllosticta citriasiana</name>
    <dbReference type="NCBI Taxonomy" id="595635"/>
    <lineage>
        <taxon>Eukaryota</taxon>
        <taxon>Fungi</taxon>
        <taxon>Dikarya</taxon>
        <taxon>Ascomycota</taxon>
        <taxon>Pezizomycotina</taxon>
        <taxon>Dothideomycetes</taxon>
        <taxon>Dothideomycetes incertae sedis</taxon>
        <taxon>Botryosphaeriales</taxon>
        <taxon>Phyllostictaceae</taxon>
        <taxon>Phyllosticta</taxon>
    </lineage>
</organism>
<proteinExistence type="predicted"/>
<name>A0ABR1KW84_9PEZI</name>
<feature type="compositionally biased region" description="Basic residues" evidence="1">
    <location>
        <begin position="233"/>
        <end position="242"/>
    </location>
</feature>
<evidence type="ECO:0000256" key="1">
    <source>
        <dbReference type="SAM" id="MobiDB-lite"/>
    </source>
</evidence>
<feature type="region of interest" description="Disordered" evidence="1">
    <location>
        <begin position="47"/>
        <end position="142"/>
    </location>
</feature>
<accession>A0ABR1KW84</accession>
<gene>
    <name evidence="2" type="ORF">IWZ03DRAFT_371245</name>
</gene>
<comment type="caution">
    <text evidence="2">The sequence shown here is derived from an EMBL/GenBank/DDBJ whole genome shotgun (WGS) entry which is preliminary data.</text>
</comment>
<feature type="region of interest" description="Disordered" evidence="1">
    <location>
        <begin position="221"/>
        <end position="271"/>
    </location>
</feature>
<feature type="compositionally biased region" description="Pro residues" evidence="1">
    <location>
        <begin position="60"/>
        <end position="77"/>
    </location>
</feature>
<feature type="compositionally biased region" description="Acidic residues" evidence="1">
    <location>
        <begin position="445"/>
        <end position="459"/>
    </location>
</feature>
<evidence type="ECO:0000313" key="2">
    <source>
        <dbReference type="EMBL" id="KAK7522432.1"/>
    </source>
</evidence>
<keyword evidence="3" id="KW-1185">Reference proteome</keyword>
<dbReference type="Proteomes" id="UP001363622">
    <property type="component" value="Unassembled WGS sequence"/>
</dbReference>
<dbReference type="EMBL" id="JBBPHU010000002">
    <property type="protein sequence ID" value="KAK7522432.1"/>
    <property type="molecule type" value="Genomic_DNA"/>
</dbReference>